<evidence type="ECO:0000313" key="1">
    <source>
        <dbReference type="EMBL" id="QHT86427.1"/>
    </source>
</evidence>
<proteinExistence type="predicted"/>
<reference evidence="1" key="1">
    <citation type="journal article" date="2020" name="Nature">
        <title>Giant virus diversity and host interactions through global metagenomics.</title>
        <authorList>
            <person name="Schulz F."/>
            <person name="Roux S."/>
            <person name="Paez-Espino D."/>
            <person name="Jungbluth S."/>
            <person name="Walsh D.A."/>
            <person name="Denef V.J."/>
            <person name="McMahon K.D."/>
            <person name="Konstantinidis K.T."/>
            <person name="Eloe-Fadrosh E.A."/>
            <person name="Kyrpides N.C."/>
            <person name="Woyke T."/>
        </authorList>
    </citation>
    <scope>NUCLEOTIDE SEQUENCE</scope>
    <source>
        <strain evidence="1">GVMAG-M-3300023184-186</strain>
    </source>
</reference>
<dbReference type="EMBL" id="MN740068">
    <property type="protein sequence ID" value="QHT86427.1"/>
    <property type="molecule type" value="Genomic_DNA"/>
</dbReference>
<dbReference type="AlphaFoldDB" id="A0A6C0I230"/>
<name>A0A6C0I230_9ZZZZ</name>
<sequence>MAITQDEWEQLYNSNEDLDIDCDIFSDIKNCLCGNSLIKNSSSTMICNNCGTTRDVDDDINNDGGGYKEMPMHRKIRIIGENSAKYRSDVFRCANTYENEFQSKCELIFEELTKIYEKYLDYITSKKLPNKLQITKNILKSVAANYILCTIPSNNEYSYENYKYGLTDEEHIKQYKEYILKIQSCIYETAKKRTILRSANKKETLAALLYYICLSEGFSCQKFAISKMFHLGKDGFASGEKYIRFFVSHGKIDIDLNISRVNPEINTLFNSMVDIFTINEETEEDYENLKKAVIAIHEILESTFIAERSCVKSRIIGSSYIVIKRCKNKKLIPIAPTIAKFCSNGIIRKTTVEKFITEIKLHHSHFVDVYKQYNLEHGRDLYT</sequence>
<accession>A0A6C0I230</accession>
<protein>
    <submittedName>
        <fullName evidence="1">Uncharacterized protein</fullName>
    </submittedName>
</protein>
<organism evidence="1">
    <name type="scientific">viral metagenome</name>
    <dbReference type="NCBI Taxonomy" id="1070528"/>
    <lineage>
        <taxon>unclassified sequences</taxon>
        <taxon>metagenomes</taxon>
        <taxon>organismal metagenomes</taxon>
    </lineage>
</organism>